<proteinExistence type="predicted"/>
<dbReference type="STRING" id="883077.HMPREF9241_01681"/>
<feature type="domain" description="4Fe-4S Wbl-type" evidence="1">
    <location>
        <begin position="25"/>
        <end position="91"/>
    </location>
</feature>
<evidence type="ECO:0000313" key="2">
    <source>
        <dbReference type="EMBL" id="EJZ84905.1"/>
    </source>
</evidence>
<dbReference type="InterPro" id="IPR034768">
    <property type="entry name" value="4FE4S_WBL"/>
</dbReference>
<keyword evidence="3" id="KW-1185">Reference proteome</keyword>
<dbReference type="EMBL" id="AGWQ01000010">
    <property type="protein sequence ID" value="EJZ84905.1"/>
    <property type="molecule type" value="Genomic_DNA"/>
</dbReference>
<evidence type="ECO:0000259" key="1">
    <source>
        <dbReference type="PROSITE" id="PS51674"/>
    </source>
</evidence>
<dbReference type="PROSITE" id="PS51674">
    <property type="entry name" value="4FE4S_WBL"/>
    <property type="match status" value="1"/>
</dbReference>
<dbReference type="HOGENOM" id="CLU_1736655_0_0_11"/>
<organism evidence="2 3">
    <name type="scientific">Schaalia turicensis ACS-279-V-Col4</name>
    <dbReference type="NCBI Taxonomy" id="883077"/>
    <lineage>
        <taxon>Bacteria</taxon>
        <taxon>Bacillati</taxon>
        <taxon>Actinomycetota</taxon>
        <taxon>Actinomycetes</taxon>
        <taxon>Actinomycetales</taxon>
        <taxon>Actinomycetaceae</taxon>
        <taxon>Schaalia</taxon>
    </lineage>
</organism>
<dbReference type="AlphaFoldDB" id="K0ZBR3"/>
<comment type="caution">
    <text evidence="2">The sequence shown here is derived from an EMBL/GenBank/DDBJ whole genome shotgun (WGS) entry which is preliminary data.</text>
</comment>
<gene>
    <name evidence="2" type="ORF">HMPREF9241_01681</name>
</gene>
<sequence>MSKSVFNDFTALNDLVVPASEDVALCTQVGESESWPDSADLKKLARKICFICPLFVECRTTNDRFEIRGVETDERDFAGIFAGEDLYERRARRKAERNNKPASQGYASQCDACGRLVLDQNAVRLYKGSRRLYACAHCVNTTTPDKEVRP</sequence>
<reference evidence="2 3" key="1">
    <citation type="submission" date="2012-07" db="EMBL/GenBank/DDBJ databases">
        <title>The Genome Sequence of Actinomyces turicensis ACS-279-V-COL4.</title>
        <authorList>
            <consortium name="The Broad Institute Genome Sequencing Platform"/>
            <person name="Earl A."/>
            <person name="Ward D."/>
            <person name="Feldgarden M."/>
            <person name="Gevers D."/>
            <person name="Saerens B."/>
            <person name="Vaneechoutte M."/>
            <person name="Walker B."/>
            <person name="Young S.K."/>
            <person name="Zeng Q."/>
            <person name="Gargeya S."/>
            <person name="Fitzgerald M."/>
            <person name="Haas B."/>
            <person name="Abouelleil A."/>
            <person name="Alvarado L."/>
            <person name="Arachchi H.M."/>
            <person name="Berlin A."/>
            <person name="Chapman S.B."/>
            <person name="Goldberg J."/>
            <person name="Griggs A."/>
            <person name="Gujja S."/>
            <person name="Hansen M."/>
            <person name="Howarth C."/>
            <person name="Imamovic A."/>
            <person name="Larimer J."/>
            <person name="McCowen C."/>
            <person name="Montmayeur A."/>
            <person name="Murphy C."/>
            <person name="Neiman D."/>
            <person name="Pearson M."/>
            <person name="Priest M."/>
            <person name="Roberts A."/>
            <person name="Saif S."/>
            <person name="Shea T."/>
            <person name="Sisk P."/>
            <person name="Sykes S."/>
            <person name="Wortman J."/>
            <person name="Nusbaum C."/>
            <person name="Birren B."/>
        </authorList>
    </citation>
    <scope>NUCLEOTIDE SEQUENCE [LARGE SCALE GENOMIC DNA]</scope>
    <source>
        <strain evidence="2 3">ACS-279-V-Col4</strain>
    </source>
</reference>
<protein>
    <recommendedName>
        <fullName evidence="1">4Fe-4S Wbl-type domain-containing protein</fullName>
    </recommendedName>
</protein>
<accession>K0ZBR3</accession>
<name>K0ZBR3_9ACTO</name>
<evidence type="ECO:0000313" key="3">
    <source>
        <dbReference type="Proteomes" id="UP000003994"/>
    </source>
</evidence>
<dbReference type="Proteomes" id="UP000003994">
    <property type="component" value="Unassembled WGS sequence"/>
</dbReference>